<proteinExistence type="predicted"/>
<organism evidence="1">
    <name type="scientific">Arundo donax</name>
    <name type="common">Giant reed</name>
    <name type="synonym">Donax arundinaceus</name>
    <dbReference type="NCBI Taxonomy" id="35708"/>
    <lineage>
        <taxon>Eukaryota</taxon>
        <taxon>Viridiplantae</taxon>
        <taxon>Streptophyta</taxon>
        <taxon>Embryophyta</taxon>
        <taxon>Tracheophyta</taxon>
        <taxon>Spermatophyta</taxon>
        <taxon>Magnoliopsida</taxon>
        <taxon>Liliopsida</taxon>
        <taxon>Poales</taxon>
        <taxon>Poaceae</taxon>
        <taxon>PACMAD clade</taxon>
        <taxon>Arundinoideae</taxon>
        <taxon>Arundineae</taxon>
        <taxon>Arundo</taxon>
    </lineage>
</organism>
<accession>A0A0A9BNR6</accession>
<name>A0A0A9BNR6_ARUDO</name>
<evidence type="ECO:0000313" key="1">
    <source>
        <dbReference type="EMBL" id="JAD60917.1"/>
    </source>
</evidence>
<protein>
    <submittedName>
        <fullName evidence="1">Uncharacterized protein</fullName>
    </submittedName>
</protein>
<reference evidence="1" key="2">
    <citation type="journal article" date="2015" name="Data Brief">
        <title>Shoot transcriptome of the giant reed, Arundo donax.</title>
        <authorList>
            <person name="Barrero R.A."/>
            <person name="Guerrero F.D."/>
            <person name="Moolhuijzen P."/>
            <person name="Goolsby J.A."/>
            <person name="Tidwell J."/>
            <person name="Bellgard S.E."/>
            <person name="Bellgard M.I."/>
        </authorList>
    </citation>
    <scope>NUCLEOTIDE SEQUENCE</scope>
    <source>
        <tissue evidence="1">Shoot tissue taken approximately 20 cm above the soil surface</tissue>
    </source>
</reference>
<dbReference type="AlphaFoldDB" id="A0A0A9BNR6"/>
<sequence>MKFLVTPELHDVEPFAEPVYINTRPFNVACIICYLVTMPCVDTTPGIATKSLSSFRPATCSTKCTNRSL</sequence>
<dbReference type="EMBL" id="GBRH01236978">
    <property type="protein sequence ID" value="JAD60917.1"/>
    <property type="molecule type" value="Transcribed_RNA"/>
</dbReference>
<reference evidence="1" key="1">
    <citation type="submission" date="2014-09" db="EMBL/GenBank/DDBJ databases">
        <authorList>
            <person name="Magalhaes I.L.F."/>
            <person name="Oliveira U."/>
            <person name="Santos F.R."/>
            <person name="Vidigal T.H.D.A."/>
            <person name="Brescovit A.D."/>
            <person name="Santos A.J."/>
        </authorList>
    </citation>
    <scope>NUCLEOTIDE SEQUENCE</scope>
    <source>
        <tissue evidence="1">Shoot tissue taken approximately 20 cm above the soil surface</tissue>
    </source>
</reference>